<name>A0A132NXI0_GIAIN</name>
<dbReference type="Proteomes" id="UP000070089">
    <property type="component" value="Unassembled WGS sequence"/>
</dbReference>
<gene>
    <name evidence="2" type="ORF">QR46_1202</name>
</gene>
<evidence type="ECO:0000313" key="2">
    <source>
        <dbReference type="EMBL" id="KWX14775.1"/>
    </source>
</evidence>
<comment type="caution">
    <text evidence="2">The sequence shown here is derived from an EMBL/GenBank/DDBJ whole genome shotgun (WGS) entry which is preliminary data.</text>
</comment>
<dbReference type="AlphaFoldDB" id="A0A132NXI0"/>
<evidence type="ECO:0000256" key="1">
    <source>
        <dbReference type="SAM" id="MobiDB-lite"/>
    </source>
</evidence>
<dbReference type="EMBL" id="JXTI01000023">
    <property type="protein sequence ID" value="KWX14775.1"/>
    <property type="molecule type" value="Genomic_DNA"/>
</dbReference>
<protein>
    <submittedName>
        <fullName evidence="2">Uncharacterized protein</fullName>
    </submittedName>
</protein>
<feature type="region of interest" description="Disordered" evidence="1">
    <location>
        <begin position="626"/>
        <end position="648"/>
    </location>
</feature>
<reference evidence="2 3" key="1">
    <citation type="journal article" date="2015" name="Mol. Biochem. Parasitol.">
        <title>Identification of polymorphic genes for use in assemblage B genotyping assays through comparative genomics of multiple assemblage B Giardia duodenalis isolates.</title>
        <authorList>
            <person name="Wielinga C."/>
            <person name="Thompson R.C."/>
            <person name="Monis P."/>
            <person name="Ryan U."/>
        </authorList>
    </citation>
    <scope>NUCLEOTIDE SEQUENCE [LARGE SCALE GENOMIC DNA]</scope>
    <source>
        <strain evidence="2 3">BAH15c1</strain>
    </source>
</reference>
<dbReference type="VEuPathDB" id="GiardiaDB:QR46_1202"/>
<feature type="region of interest" description="Disordered" evidence="1">
    <location>
        <begin position="858"/>
        <end position="888"/>
    </location>
</feature>
<dbReference type="Gene3D" id="2.60.120.920">
    <property type="match status" value="1"/>
</dbReference>
<organism evidence="2 3">
    <name type="scientific">Giardia duodenalis assemblage B</name>
    <dbReference type="NCBI Taxonomy" id="1394984"/>
    <lineage>
        <taxon>Eukaryota</taxon>
        <taxon>Metamonada</taxon>
        <taxon>Diplomonadida</taxon>
        <taxon>Hexamitidae</taxon>
        <taxon>Giardiinae</taxon>
        <taxon>Giardia</taxon>
    </lineage>
</organism>
<accession>A0A132NXI0</accession>
<proteinExistence type="predicted"/>
<evidence type="ECO:0000313" key="3">
    <source>
        <dbReference type="Proteomes" id="UP000070089"/>
    </source>
</evidence>
<dbReference type="InterPro" id="IPR043136">
    <property type="entry name" value="B30.2/SPRY_sf"/>
</dbReference>
<dbReference type="OrthoDB" id="25503at2759"/>
<dbReference type="InterPro" id="IPR013320">
    <property type="entry name" value="ConA-like_dom_sf"/>
</dbReference>
<dbReference type="SUPFAM" id="SSF49899">
    <property type="entry name" value="Concanavalin A-like lectins/glucanases"/>
    <property type="match status" value="1"/>
</dbReference>
<sequence length="989" mass="112408">MMSHLVSSAVEWPMPLAITEFSFSEDKLLLSAYWANNYESTTGDEVNDALCYLYAKAREKAPSRFPKPERYNLYSKALLLRLDTLINSPLYAPLVSLISRELTLQEERDAIIKDPGSILGQRSSLAFPPQSDMHEKLMFQREASEYGKEKITVQLPLHVPLEELKTNSSVLSHISDSLLYINLKGQKFISFVTRRCTLTRQSNLLSRLYAQKTRDLPPTIYGESQGYLATTEEDAAIELADRAFPHLSSCDVHQSFHHLYSDGFGRFLLFCRHPTVISEQRLISSAISLAETYVAEVTNEFGMMIDMRREERLNSLKSWKEYAEKRLCDEVTASFTEAIKEIQLKYEDLLKSGARQINKIYMDHQVDALQYYDTLETEYKDHLQAFFALTQETAGTSRRLADLKTVEEMIFKPIDQLPQLLIMAISLESDTFMDAVTVLIARHIVSPEIYTSPALVNCKLVTGEIYREILRRVSTKDLGLLFMHIRACGCVLIKDCANKELINLGFSAAIKQSRAPFAEDGESMGPSEFSKDNYDLVLQDKQGVTLHINLLTGENKELKEQLFPLIDSSSVHIDDETLKDLEHVFIPSVQELSSFHQLNTTNRPNHEPSETSATIYSMPNLLPHLSEETQEQSCDHPRGTSGTRQRPNHTRVEIIPFEYLIEEMRSRRAAMREVYKQWSEDAIKMAITSGTEPFQDLLTEILESRKLVKQYQVLDGTVCMLKHMDLYDLDVSGLYIELKTPRHYVTIKCNKYILSSSKFAKVYFEFCLKNLPSATNLALGVLYEEQFFYGCDSPAINGAFITTDGFIFECGQRRFSGLFLGTNDVVGAIVDMATETIRFYKNGQSILGPIALNPHRNKPLQQDISDTSDKQASGMPSKAGADVDSHISGSKAKEPLDIIKETTEAISDLSLVFNANDILRKQQLQQSIDEKLLSRLDSIARSKHVYRVRPAIVSYCDLISQKSRPHIKMNFCKPYMYDKIANFPNTGYL</sequence>